<dbReference type="RefSeq" id="WP_135878954.1">
    <property type="nucleotide sequence ID" value="NZ_SRSO01000045.1"/>
</dbReference>
<sequence length="178" mass="20604">MDIVFNNFRITTLDTNEDEKFFYLIDRNRDRLEDFFAGTVSKTKTLHDTTIYCQNIRDRVLKKSYFPFIISDLRANTFIGLIDVKNIDWNIPKAEIGYFIDAYYEGQGVISKSLGLVIEHLSETYQFKKLLCRANSSNIGSIAVAKKNGFVLEGTIKKDYKTTRGEIVDLDYYGRVFS</sequence>
<feature type="domain" description="N-acetyltransferase" evidence="4">
    <location>
        <begin position="15"/>
        <end position="151"/>
    </location>
</feature>
<keyword evidence="6" id="KW-1185">Reference proteome</keyword>
<dbReference type="GO" id="GO:0016747">
    <property type="term" value="F:acyltransferase activity, transferring groups other than amino-acyl groups"/>
    <property type="evidence" value="ECO:0007669"/>
    <property type="project" value="InterPro"/>
</dbReference>
<dbReference type="SUPFAM" id="SSF55729">
    <property type="entry name" value="Acyl-CoA N-acyltransferases (Nat)"/>
    <property type="match status" value="1"/>
</dbReference>
<evidence type="ECO:0000313" key="5">
    <source>
        <dbReference type="EMBL" id="TGV00384.1"/>
    </source>
</evidence>
<dbReference type="PANTHER" id="PTHR43792">
    <property type="entry name" value="GNAT FAMILY, PUTATIVE (AFU_ORTHOLOGUE AFUA_3G00765)-RELATED-RELATED"/>
    <property type="match status" value="1"/>
</dbReference>
<dbReference type="InterPro" id="IPR000182">
    <property type="entry name" value="GNAT_dom"/>
</dbReference>
<dbReference type="PANTHER" id="PTHR43792:SF8">
    <property type="entry name" value="[RIBOSOMAL PROTEIN US5]-ALANINE N-ACETYLTRANSFERASE"/>
    <property type="match status" value="1"/>
</dbReference>
<dbReference type="Gene3D" id="3.40.630.30">
    <property type="match status" value="1"/>
</dbReference>
<dbReference type="Proteomes" id="UP000307602">
    <property type="component" value="Unassembled WGS sequence"/>
</dbReference>
<gene>
    <name evidence="5" type="ORF">EM932_19860</name>
</gene>
<evidence type="ECO:0000256" key="3">
    <source>
        <dbReference type="ARBA" id="ARBA00038502"/>
    </source>
</evidence>
<dbReference type="EMBL" id="SRSO01000045">
    <property type="protein sequence ID" value="TGV00384.1"/>
    <property type="molecule type" value="Genomic_DNA"/>
</dbReference>
<dbReference type="AlphaFoldDB" id="A0A4V3P477"/>
<evidence type="ECO:0000256" key="1">
    <source>
        <dbReference type="ARBA" id="ARBA00022679"/>
    </source>
</evidence>
<comment type="caution">
    <text evidence="5">The sequence shown here is derived from an EMBL/GenBank/DDBJ whole genome shotgun (WGS) entry which is preliminary data.</text>
</comment>
<evidence type="ECO:0000256" key="2">
    <source>
        <dbReference type="ARBA" id="ARBA00023315"/>
    </source>
</evidence>
<dbReference type="OrthoDB" id="883856at2"/>
<dbReference type="InterPro" id="IPR051531">
    <property type="entry name" value="N-acetyltransferase"/>
</dbReference>
<keyword evidence="1 5" id="KW-0808">Transferase</keyword>
<protein>
    <submittedName>
        <fullName evidence="5">N-acetyltransferase</fullName>
    </submittedName>
</protein>
<dbReference type="Pfam" id="PF13302">
    <property type="entry name" value="Acetyltransf_3"/>
    <property type="match status" value="1"/>
</dbReference>
<keyword evidence="2" id="KW-0012">Acyltransferase</keyword>
<reference evidence="5 6" key="1">
    <citation type="submission" date="2019-04" db="EMBL/GenBank/DDBJ databases">
        <authorList>
            <person name="Liu A."/>
        </authorList>
    </citation>
    <scope>NUCLEOTIDE SEQUENCE [LARGE SCALE GENOMIC DNA]</scope>
    <source>
        <strain evidence="5 6">RZ03</strain>
    </source>
</reference>
<evidence type="ECO:0000313" key="6">
    <source>
        <dbReference type="Proteomes" id="UP000307602"/>
    </source>
</evidence>
<proteinExistence type="inferred from homology"/>
<name>A0A4V3P477_9FLAO</name>
<dbReference type="InterPro" id="IPR016181">
    <property type="entry name" value="Acyl_CoA_acyltransferase"/>
</dbReference>
<comment type="similarity">
    <text evidence="3">Belongs to the acetyltransferase family. RimJ subfamily.</text>
</comment>
<evidence type="ECO:0000259" key="4">
    <source>
        <dbReference type="Pfam" id="PF13302"/>
    </source>
</evidence>
<accession>A0A4V3P477</accession>
<organism evidence="5 6">
    <name type="scientific">Flavivirga rizhaonensis</name>
    <dbReference type="NCBI Taxonomy" id="2559571"/>
    <lineage>
        <taxon>Bacteria</taxon>
        <taxon>Pseudomonadati</taxon>
        <taxon>Bacteroidota</taxon>
        <taxon>Flavobacteriia</taxon>
        <taxon>Flavobacteriales</taxon>
        <taxon>Flavobacteriaceae</taxon>
        <taxon>Flavivirga</taxon>
    </lineage>
</organism>